<keyword evidence="3" id="KW-1185">Reference proteome</keyword>
<evidence type="ECO:0000259" key="1">
    <source>
        <dbReference type="Pfam" id="PF06983"/>
    </source>
</evidence>
<dbReference type="InterPro" id="IPR029068">
    <property type="entry name" value="Glyas_Bleomycin-R_OHBP_Dase"/>
</dbReference>
<keyword evidence="2" id="KW-0560">Oxidoreductase</keyword>
<evidence type="ECO:0000313" key="2">
    <source>
        <dbReference type="EMBL" id="MBP3983591.1"/>
    </source>
</evidence>
<dbReference type="PANTHER" id="PTHR33990">
    <property type="entry name" value="PROTEIN YJDN-RELATED"/>
    <property type="match status" value="1"/>
</dbReference>
<reference evidence="2" key="2">
    <citation type="submission" date="2021-03" db="EMBL/GenBank/DDBJ databases">
        <authorList>
            <person name="Cao W."/>
        </authorList>
    </citation>
    <scope>NUCLEOTIDE SEQUENCE</scope>
    <source>
        <strain evidence="2">110414</strain>
    </source>
</reference>
<reference evidence="2" key="1">
    <citation type="journal article" date="2016" name="Int. J. Syst. Evol. Microbiol.">
        <title>Pseudoxanthomonas helianthi sp. nov., isolated from roots of Jerusalem artichoke (Helianthus tuberosus).</title>
        <authorList>
            <person name="Kittiwongwattana C."/>
            <person name="Thawai C."/>
        </authorList>
    </citation>
    <scope>NUCLEOTIDE SEQUENCE</scope>
    <source>
        <strain evidence="2">110414</strain>
    </source>
</reference>
<dbReference type="InterPro" id="IPR028973">
    <property type="entry name" value="PhnB-like"/>
</dbReference>
<sequence>MQLIAYLNFPGTAREAMDFYAKAFGGTVTQRFTYGESPMAEQCGPASADNVMHSQVEIPSKAGGNAILMGADGPPPHEAGSTCVNVVVDTAEEAERAFAALAEGGTVQFPIAETFWAHRFGGVQDRYGKGWIVNCLKPMP</sequence>
<proteinExistence type="predicted"/>
<protein>
    <submittedName>
        <fullName evidence="2">Glyoxalase/bleomycin resistance/extradiol dioxygenase family protein</fullName>
    </submittedName>
</protein>
<dbReference type="AlphaFoldDB" id="A0A940X219"/>
<keyword evidence="2" id="KW-0223">Dioxygenase</keyword>
<dbReference type="RefSeq" id="WP_210535425.1">
    <property type="nucleotide sequence ID" value="NZ_JAGKTC010000001.1"/>
</dbReference>
<accession>A0A940X219</accession>
<feature type="domain" description="PhnB-like" evidence="1">
    <location>
        <begin position="3"/>
        <end position="132"/>
    </location>
</feature>
<dbReference type="PANTHER" id="PTHR33990:SF1">
    <property type="entry name" value="PROTEIN YJDN"/>
    <property type="match status" value="1"/>
</dbReference>
<gene>
    <name evidence="2" type="ORF">J5837_04055</name>
</gene>
<dbReference type="Proteomes" id="UP000673447">
    <property type="component" value="Unassembled WGS sequence"/>
</dbReference>
<name>A0A940X219_9GAMM</name>
<dbReference type="Pfam" id="PF06983">
    <property type="entry name" value="3-dmu-9_3-mt"/>
    <property type="match status" value="1"/>
</dbReference>
<dbReference type="GO" id="GO:0051213">
    <property type="term" value="F:dioxygenase activity"/>
    <property type="evidence" value="ECO:0007669"/>
    <property type="project" value="UniProtKB-KW"/>
</dbReference>
<dbReference type="SUPFAM" id="SSF54593">
    <property type="entry name" value="Glyoxalase/Bleomycin resistance protein/Dihydroxybiphenyl dioxygenase"/>
    <property type="match status" value="1"/>
</dbReference>
<evidence type="ECO:0000313" key="3">
    <source>
        <dbReference type="Proteomes" id="UP000673447"/>
    </source>
</evidence>
<organism evidence="2 3">
    <name type="scientific">Pseudoxanthomonas helianthi</name>
    <dbReference type="NCBI Taxonomy" id="1453541"/>
    <lineage>
        <taxon>Bacteria</taxon>
        <taxon>Pseudomonadati</taxon>
        <taxon>Pseudomonadota</taxon>
        <taxon>Gammaproteobacteria</taxon>
        <taxon>Lysobacterales</taxon>
        <taxon>Lysobacteraceae</taxon>
        <taxon>Pseudoxanthomonas</taxon>
    </lineage>
</organism>
<dbReference type="Gene3D" id="3.10.180.10">
    <property type="entry name" value="2,3-Dihydroxybiphenyl 1,2-Dioxygenase, domain 1"/>
    <property type="match status" value="1"/>
</dbReference>
<dbReference type="EMBL" id="JAGKTC010000001">
    <property type="protein sequence ID" value="MBP3983591.1"/>
    <property type="molecule type" value="Genomic_DNA"/>
</dbReference>
<comment type="caution">
    <text evidence="2">The sequence shown here is derived from an EMBL/GenBank/DDBJ whole genome shotgun (WGS) entry which is preliminary data.</text>
</comment>